<dbReference type="PROSITE" id="PS01124">
    <property type="entry name" value="HTH_ARAC_FAMILY_2"/>
    <property type="match status" value="1"/>
</dbReference>
<dbReference type="PROSITE" id="PS50110">
    <property type="entry name" value="RESPONSE_REGULATORY"/>
    <property type="match status" value="1"/>
</dbReference>
<keyword evidence="4 10" id="KW-0597">Phosphoprotein</keyword>
<dbReference type="InterPro" id="IPR018060">
    <property type="entry name" value="HTH_AraC"/>
</dbReference>
<keyword evidence="6" id="KW-0805">Transcription regulation</keyword>
<dbReference type="Pfam" id="PF12833">
    <property type="entry name" value="HTH_18"/>
    <property type="match status" value="1"/>
</dbReference>
<dbReference type="InterPro" id="IPR051552">
    <property type="entry name" value="HptR"/>
</dbReference>
<keyword evidence="7" id="KW-0238">DNA-binding</keyword>
<organism evidence="13 14">
    <name type="scientific">Eisenbergiella tayi</name>
    <dbReference type="NCBI Taxonomy" id="1432052"/>
    <lineage>
        <taxon>Bacteria</taxon>
        <taxon>Bacillati</taxon>
        <taxon>Bacillota</taxon>
        <taxon>Clostridia</taxon>
        <taxon>Lachnospirales</taxon>
        <taxon>Lachnospiraceae</taxon>
        <taxon>Eisenbergiella</taxon>
    </lineage>
</organism>
<dbReference type="GO" id="GO:0005737">
    <property type="term" value="C:cytoplasm"/>
    <property type="evidence" value="ECO:0007669"/>
    <property type="project" value="UniProtKB-SubCell"/>
</dbReference>
<dbReference type="PANTHER" id="PTHR42713:SF3">
    <property type="entry name" value="TRANSCRIPTIONAL REGULATORY PROTEIN HPTR"/>
    <property type="match status" value="1"/>
</dbReference>
<gene>
    <name evidence="13" type="ORF">BEH84_03315</name>
</gene>
<feature type="modified residue" description="4-aspartylphosphate" evidence="10">
    <location>
        <position position="56"/>
    </location>
</feature>
<feature type="domain" description="Response regulatory" evidence="12">
    <location>
        <begin position="4"/>
        <end position="121"/>
    </location>
</feature>
<dbReference type="Proteomes" id="UP000095003">
    <property type="component" value="Unassembled WGS sequence"/>
</dbReference>
<dbReference type="SUPFAM" id="SSF46689">
    <property type="entry name" value="Homeodomain-like"/>
    <property type="match status" value="1"/>
</dbReference>
<comment type="function">
    <text evidence="9">May play the central regulatory role in sporulation. It may be an element of the effector pathway responsible for the activation of sporulation genes in response to nutritional stress. Spo0A may act in concert with spo0H (a sigma factor) to control the expression of some genes that are critical to the sporulation process.</text>
</comment>
<dbReference type="InterPro" id="IPR001789">
    <property type="entry name" value="Sig_transdc_resp-reg_receiver"/>
</dbReference>
<evidence type="ECO:0000313" key="14">
    <source>
        <dbReference type="Proteomes" id="UP000095003"/>
    </source>
</evidence>
<evidence type="ECO:0000259" key="12">
    <source>
        <dbReference type="PROSITE" id="PS50110"/>
    </source>
</evidence>
<evidence type="ECO:0000259" key="11">
    <source>
        <dbReference type="PROSITE" id="PS01124"/>
    </source>
</evidence>
<dbReference type="InterPro" id="IPR009057">
    <property type="entry name" value="Homeodomain-like_sf"/>
</dbReference>
<dbReference type="GO" id="GO:0003700">
    <property type="term" value="F:DNA-binding transcription factor activity"/>
    <property type="evidence" value="ECO:0007669"/>
    <property type="project" value="InterPro"/>
</dbReference>
<dbReference type="Gene3D" id="3.40.50.2300">
    <property type="match status" value="1"/>
</dbReference>
<evidence type="ECO:0000313" key="13">
    <source>
        <dbReference type="EMBL" id="ODM10886.1"/>
    </source>
</evidence>
<dbReference type="GO" id="GO:0000160">
    <property type="term" value="P:phosphorelay signal transduction system"/>
    <property type="evidence" value="ECO:0007669"/>
    <property type="project" value="UniProtKB-KW"/>
</dbReference>
<evidence type="ECO:0000256" key="1">
    <source>
        <dbReference type="ARBA" id="ARBA00004496"/>
    </source>
</evidence>
<keyword evidence="8" id="KW-0804">Transcription</keyword>
<evidence type="ECO:0000256" key="5">
    <source>
        <dbReference type="ARBA" id="ARBA00023012"/>
    </source>
</evidence>
<evidence type="ECO:0000256" key="6">
    <source>
        <dbReference type="ARBA" id="ARBA00023015"/>
    </source>
</evidence>
<keyword evidence="3" id="KW-0963">Cytoplasm</keyword>
<evidence type="ECO:0000256" key="7">
    <source>
        <dbReference type="ARBA" id="ARBA00023125"/>
    </source>
</evidence>
<evidence type="ECO:0000256" key="10">
    <source>
        <dbReference type="PROSITE-ProRule" id="PRU00169"/>
    </source>
</evidence>
<name>A0A1E3ARV0_9FIRM</name>
<dbReference type="InterPro" id="IPR011006">
    <property type="entry name" value="CheY-like_superfamily"/>
</dbReference>
<dbReference type="RefSeq" id="WP_069157620.1">
    <property type="nucleotide sequence ID" value="NZ_DBFYTC010000216.1"/>
</dbReference>
<evidence type="ECO:0000256" key="9">
    <source>
        <dbReference type="ARBA" id="ARBA00024867"/>
    </source>
</evidence>
<dbReference type="PANTHER" id="PTHR42713">
    <property type="entry name" value="HISTIDINE KINASE-RELATED"/>
    <property type="match status" value="1"/>
</dbReference>
<sequence length="509" mass="59125">MKYKVLLVDDENIYLQYLSRIIDWEELQCGICGFAKDGEEALVLIREKHPDIVFMDINMSRMNGLEACEAIKGSDAETRVIIMTAYDEFSFAHQAIKLNVFDYLLKPFDKEELKEALGKCIKDIEESRKNKHLRQEMLLRDAVEAQPELLIWKEGLPGKGSHYMVSILRIQKGCGDYDIAVIRELLEFYLGRAGIGSYCLKNDGSCVTIAHVTDNKDGVMERIRKAYESLLEDENAAILDSAALSCVEEGLDHLQETYRQARLVYENSTKVHRRVACYEDLKSLNTDVSFYSTQDINLLIKYFELRDYPKVDDIMERMFGLSENQMFSFQYIINVYYSLMIGIHSYFRQTNENPISDYMQMQDSIITDLKDCFTVGQVKEIIKNYVYEMLSDCTYVPVGSKKEILVNKIEQYLQEHYQEGTLSVNVIAENLFFENSYIRRVYKTQTGKTIMQRLEEIRIEKARELLREEGIRCAEAAELTGFSDPYYFSKRFKLFCGCTPSEYQMAGKK</sequence>
<dbReference type="SUPFAM" id="SSF52172">
    <property type="entry name" value="CheY-like"/>
    <property type="match status" value="1"/>
</dbReference>
<dbReference type="SMART" id="SM00448">
    <property type="entry name" value="REC"/>
    <property type="match status" value="1"/>
</dbReference>
<dbReference type="GeneID" id="93302595"/>
<accession>A0A1E3ARV0</accession>
<dbReference type="PATRIC" id="fig|1432052.3.peg.3674"/>
<comment type="subcellular location">
    <subcellularLocation>
        <location evidence="1">Cytoplasm</location>
    </subcellularLocation>
</comment>
<evidence type="ECO:0000256" key="3">
    <source>
        <dbReference type="ARBA" id="ARBA00022490"/>
    </source>
</evidence>
<dbReference type="Pfam" id="PF00072">
    <property type="entry name" value="Response_reg"/>
    <property type="match status" value="1"/>
</dbReference>
<keyword evidence="5" id="KW-0902">Two-component regulatory system</keyword>
<feature type="domain" description="HTH araC/xylS-type" evidence="11">
    <location>
        <begin position="407"/>
        <end position="506"/>
    </location>
</feature>
<evidence type="ECO:0000256" key="8">
    <source>
        <dbReference type="ARBA" id="ARBA00023163"/>
    </source>
</evidence>
<evidence type="ECO:0000256" key="2">
    <source>
        <dbReference type="ARBA" id="ARBA00018672"/>
    </source>
</evidence>
<protein>
    <recommendedName>
        <fullName evidence="2">Stage 0 sporulation protein A homolog</fullName>
    </recommendedName>
</protein>
<dbReference type="EMBL" id="MCGI01000003">
    <property type="protein sequence ID" value="ODM10886.1"/>
    <property type="molecule type" value="Genomic_DNA"/>
</dbReference>
<proteinExistence type="predicted"/>
<evidence type="ECO:0000256" key="4">
    <source>
        <dbReference type="ARBA" id="ARBA00022553"/>
    </source>
</evidence>
<dbReference type="Gene3D" id="1.10.10.60">
    <property type="entry name" value="Homeodomain-like"/>
    <property type="match status" value="2"/>
</dbReference>
<dbReference type="SMART" id="SM00342">
    <property type="entry name" value="HTH_ARAC"/>
    <property type="match status" value="1"/>
</dbReference>
<reference evidence="13 14" key="1">
    <citation type="submission" date="2016-07" db="EMBL/GenBank/DDBJ databases">
        <title>Characterization of isolates of Eisenbergiella tayi derived from blood cultures, using whole genome sequencing.</title>
        <authorList>
            <person name="Burdz T."/>
            <person name="Wiebe D."/>
            <person name="Huynh C."/>
            <person name="Bernard K."/>
        </authorList>
    </citation>
    <scope>NUCLEOTIDE SEQUENCE [LARGE SCALE GENOMIC DNA]</scope>
    <source>
        <strain evidence="13 14">NML 120489</strain>
    </source>
</reference>
<comment type="caution">
    <text evidence="13">The sequence shown here is derived from an EMBL/GenBank/DDBJ whole genome shotgun (WGS) entry which is preliminary data.</text>
</comment>
<dbReference type="CDD" id="cd17536">
    <property type="entry name" value="REC_YesN-like"/>
    <property type="match status" value="1"/>
</dbReference>
<dbReference type="AlphaFoldDB" id="A0A1E3ARV0"/>
<dbReference type="GO" id="GO:0043565">
    <property type="term" value="F:sequence-specific DNA binding"/>
    <property type="evidence" value="ECO:0007669"/>
    <property type="project" value="InterPro"/>
</dbReference>